<dbReference type="OrthoDB" id="9806704at2"/>
<dbReference type="GO" id="GO:0035556">
    <property type="term" value="P:intracellular signal transduction"/>
    <property type="evidence" value="ECO:0007669"/>
    <property type="project" value="InterPro"/>
</dbReference>
<dbReference type="Gene3D" id="3.30.70.1230">
    <property type="entry name" value="Nucleotide cyclase"/>
    <property type="match status" value="1"/>
</dbReference>
<gene>
    <name evidence="4" type="ORF">DV711_11665</name>
</gene>
<keyword evidence="1" id="KW-1133">Transmembrane helix</keyword>
<dbReference type="EMBL" id="QQOH01000003">
    <property type="protein sequence ID" value="RDE19540.1"/>
    <property type="molecule type" value="Genomic_DNA"/>
</dbReference>
<dbReference type="CDD" id="cd07302">
    <property type="entry name" value="CHD"/>
    <property type="match status" value="1"/>
</dbReference>
<dbReference type="InterPro" id="IPR029787">
    <property type="entry name" value="Nucleotide_cyclase"/>
</dbReference>
<evidence type="ECO:0000313" key="5">
    <source>
        <dbReference type="Proteomes" id="UP000253769"/>
    </source>
</evidence>
<dbReference type="Proteomes" id="UP000253769">
    <property type="component" value="Unassembled WGS sequence"/>
</dbReference>
<proteinExistence type="predicted"/>
<name>A0A369WBZ6_9GAMM</name>
<protein>
    <submittedName>
        <fullName evidence="4">Adenylate/guanylate cyclase domain-containing protein</fullName>
    </submittedName>
</protein>
<dbReference type="InterPro" id="IPR050697">
    <property type="entry name" value="Adenylyl/Guanylyl_Cyclase_3/4"/>
</dbReference>
<feature type="domain" description="Guanylate cyclase" evidence="2">
    <location>
        <begin position="425"/>
        <end position="552"/>
    </location>
</feature>
<dbReference type="PROSITE" id="PS50125">
    <property type="entry name" value="GUANYLATE_CYCLASE_2"/>
    <property type="match status" value="1"/>
</dbReference>
<feature type="transmembrane region" description="Helical" evidence="1">
    <location>
        <begin position="316"/>
        <end position="337"/>
    </location>
</feature>
<comment type="caution">
    <text evidence="4">The sequence shown here is derived from an EMBL/GenBank/DDBJ whole genome shotgun (WGS) entry which is preliminary data.</text>
</comment>
<dbReference type="PANTHER" id="PTHR43081:SF1">
    <property type="entry name" value="ADENYLATE CYCLASE, TERMINAL-DIFFERENTIATION SPECIFIC"/>
    <property type="match status" value="1"/>
</dbReference>
<feature type="domain" description="HAMP" evidence="3">
    <location>
        <begin position="339"/>
        <end position="393"/>
    </location>
</feature>
<accession>A0A369WBZ6</accession>
<dbReference type="AlphaFoldDB" id="A0A369WBZ6"/>
<dbReference type="Pfam" id="PF00211">
    <property type="entry name" value="Guanylate_cyc"/>
    <property type="match status" value="1"/>
</dbReference>
<keyword evidence="5" id="KW-1185">Reference proteome</keyword>
<dbReference type="Gene3D" id="6.10.340.10">
    <property type="match status" value="1"/>
</dbReference>
<keyword evidence="1" id="KW-0472">Membrane</keyword>
<dbReference type="InterPro" id="IPR003660">
    <property type="entry name" value="HAMP_dom"/>
</dbReference>
<dbReference type="RefSeq" id="WP_114695886.1">
    <property type="nucleotide sequence ID" value="NZ_QQOH01000003.1"/>
</dbReference>
<evidence type="ECO:0000313" key="4">
    <source>
        <dbReference type="EMBL" id="RDE19540.1"/>
    </source>
</evidence>
<organism evidence="4 5">
    <name type="scientific">Motiliproteus coralliicola</name>
    <dbReference type="NCBI Taxonomy" id="2283196"/>
    <lineage>
        <taxon>Bacteria</taxon>
        <taxon>Pseudomonadati</taxon>
        <taxon>Pseudomonadota</taxon>
        <taxon>Gammaproteobacteria</taxon>
        <taxon>Oceanospirillales</taxon>
        <taxon>Oceanospirillaceae</taxon>
        <taxon>Motiliproteus</taxon>
    </lineage>
</organism>
<sequence>MKPALTITFTRLLSGGFGLLVLVGLGVLLFLGFSGTRGNTQTLLSELSDGLIETVVDQIDGQLQPVETQLEYLARAVGADQFPFDDKKAVSLLFEGALAATPQVTGLLMLDHQGGRVWVDRDQHEIAIDSWLKRRSERLELLMQQPPTGSLWLEPTYSPWLGKLVLPLVQPVYRGPRFVGLIISPIEVSNLSDFVSQLSTQVESPVFILFDSDQVLAHPKLNHLLDEWVDQGALEGRSSFLPKIGEIGDPALQQIWGPRRKQDPFVMPENAQAFTLNDSDSRLLYLIRPMQRYGDKPWVVGTYLDPKQIPDVFQRMWDILIGGLALVVVILLLVIWISRRIGAVVDRTVAGFDAVGHHPLQQVEDLPGSRIQEFNRVSLAFNRMLKGLRENETSQRLFGQYVPQAVAHELLQQQGELKPRQSEATVLFCDLEGFTRLSQQLEPSRLVETLNSYFSSVVDIIESHGGVVTQFQGDAVLAIFNVPLADTEHARKAWQAGCDILRRVEQSRFCDQQLHCRIGINSGELVAGSVGAKQRLNYTVHGDAVNLAARLESMNKIYGTRLLVSESTARQLTGEPLAYVAEAMVRGREGKVRLYTLEKSSSASAGDHQNPEVDQ</sequence>
<dbReference type="GO" id="GO:0016020">
    <property type="term" value="C:membrane"/>
    <property type="evidence" value="ECO:0007669"/>
    <property type="project" value="InterPro"/>
</dbReference>
<dbReference type="SUPFAM" id="SSF55073">
    <property type="entry name" value="Nucleotide cyclase"/>
    <property type="match status" value="1"/>
</dbReference>
<dbReference type="GO" id="GO:0006171">
    <property type="term" value="P:cAMP biosynthetic process"/>
    <property type="evidence" value="ECO:0007669"/>
    <property type="project" value="TreeGrafter"/>
</dbReference>
<dbReference type="PROSITE" id="PS50885">
    <property type="entry name" value="HAMP"/>
    <property type="match status" value="1"/>
</dbReference>
<evidence type="ECO:0000256" key="1">
    <source>
        <dbReference type="SAM" id="Phobius"/>
    </source>
</evidence>
<dbReference type="PANTHER" id="PTHR43081">
    <property type="entry name" value="ADENYLATE CYCLASE, TERMINAL-DIFFERENTIATION SPECIFIC-RELATED"/>
    <property type="match status" value="1"/>
</dbReference>
<reference evidence="4 5" key="1">
    <citation type="submission" date="2018-07" db="EMBL/GenBank/DDBJ databases">
        <title>Motiliproteus coralliicola sp. nov., a bacterium isolated from Coral.</title>
        <authorList>
            <person name="Wang G."/>
        </authorList>
    </citation>
    <scope>NUCLEOTIDE SEQUENCE [LARGE SCALE GENOMIC DNA]</scope>
    <source>
        <strain evidence="4 5">C34</strain>
    </source>
</reference>
<dbReference type="SMART" id="SM00044">
    <property type="entry name" value="CYCc"/>
    <property type="match status" value="1"/>
</dbReference>
<dbReference type="InterPro" id="IPR001054">
    <property type="entry name" value="A/G_cyclase"/>
</dbReference>
<evidence type="ECO:0000259" key="3">
    <source>
        <dbReference type="PROSITE" id="PS50885"/>
    </source>
</evidence>
<dbReference type="GO" id="GO:0004016">
    <property type="term" value="F:adenylate cyclase activity"/>
    <property type="evidence" value="ECO:0007669"/>
    <property type="project" value="UniProtKB-ARBA"/>
</dbReference>
<feature type="transmembrane region" description="Helical" evidence="1">
    <location>
        <begin position="12"/>
        <end position="33"/>
    </location>
</feature>
<evidence type="ECO:0000259" key="2">
    <source>
        <dbReference type="PROSITE" id="PS50125"/>
    </source>
</evidence>
<keyword evidence="1" id="KW-0812">Transmembrane</keyword>